<accession>A0A834XUM7</accession>
<dbReference type="PROSITE" id="PS51257">
    <property type="entry name" value="PROKAR_LIPOPROTEIN"/>
    <property type="match status" value="1"/>
</dbReference>
<proteinExistence type="predicted"/>
<evidence type="ECO:0000256" key="2">
    <source>
        <dbReference type="SAM" id="SignalP"/>
    </source>
</evidence>
<organism evidence="3 4">
    <name type="scientific">Aphidius gifuensis</name>
    <name type="common">Parasitoid wasp</name>
    <dbReference type="NCBI Taxonomy" id="684658"/>
    <lineage>
        <taxon>Eukaryota</taxon>
        <taxon>Metazoa</taxon>
        <taxon>Ecdysozoa</taxon>
        <taxon>Arthropoda</taxon>
        <taxon>Hexapoda</taxon>
        <taxon>Insecta</taxon>
        <taxon>Pterygota</taxon>
        <taxon>Neoptera</taxon>
        <taxon>Endopterygota</taxon>
        <taxon>Hymenoptera</taxon>
        <taxon>Apocrita</taxon>
        <taxon>Ichneumonoidea</taxon>
        <taxon>Braconidae</taxon>
        <taxon>Aphidiinae</taxon>
        <taxon>Aphidius</taxon>
    </lineage>
</organism>
<protein>
    <recommendedName>
        <fullName evidence="5">Venom protein</fullName>
    </recommendedName>
</protein>
<gene>
    <name evidence="3" type="ORF">HCN44_002658</name>
</gene>
<evidence type="ECO:0000313" key="3">
    <source>
        <dbReference type="EMBL" id="KAF7991096.1"/>
    </source>
</evidence>
<name>A0A834XUM7_APHGI</name>
<evidence type="ECO:0000256" key="1">
    <source>
        <dbReference type="SAM" id="MobiDB-lite"/>
    </source>
</evidence>
<feature type="region of interest" description="Disordered" evidence="1">
    <location>
        <begin position="356"/>
        <end position="384"/>
    </location>
</feature>
<dbReference type="EMBL" id="JACMRX010000004">
    <property type="protein sequence ID" value="KAF7991096.1"/>
    <property type="molecule type" value="Genomic_DNA"/>
</dbReference>
<comment type="caution">
    <text evidence="3">The sequence shown here is derived from an EMBL/GenBank/DDBJ whole genome shotgun (WGS) entry which is preliminary data.</text>
</comment>
<feature type="signal peptide" evidence="2">
    <location>
        <begin position="1"/>
        <end position="20"/>
    </location>
</feature>
<dbReference type="Proteomes" id="UP000639338">
    <property type="component" value="Unassembled WGS sequence"/>
</dbReference>
<dbReference type="AlphaFoldDB" id="A0A834XUM7"/>
<sequence length="462" mass="53034">MFQTLRFYWILGFLIASCHGEKKLNLEDIERDNLHSETKSNLSNKKPSYSVNDEVDNQDYQLSLHQYQGQNTEGLGSYSTTDNNKYQVNANQYAGDVTGKDIRYQQDTTANDAHDTSQSIGQYPEEYTQQIEIVTKGLSPTTYQPQQLYYEPEISVGNQYQTIQQKTAAKKYVSNKHKDTIYIPMNQLLAYYQQLSLAREQSTKYEPLLHKLATQAAQQIPIPVYNGPAETYTNQINSQQYLVYPTTKISSQNVQPNYQTGKNQIYSQDSVSYRQPQEVLYTQAVYAQPQTQSQYQQEIVYTQTNPTAYAQVTPGHATATYTTGPDYVQQVQGQHEQYNNYQQPDRYLQYVVTSNSGYRTPSSSQQNYDKNIPTTPSGDFTPPQNYKSVNEQYPVTGKNNHYLQNYIGHSTEPKSLLESYTPSYIIAAKDSARYQERPIKLEGGFLPSKINFIHSYNKRKAE</sequence>
<keyword evidence="4" id="KW-1185">Reference proteome</keyword>
<keyword evidence="2" id="KW-0732">Signal</keyword>
<feature type="chain" id="PRO_5032364386" description="Venom protein" evidence="2">
    <location>
        <begin position="21"/>
        <end position="462"/>
    </location>
</feature>
<evidence type="ECO:0000313" key="4">
    <source>
        <dbReference type="Proteomes" id="UP000639338"/>
    </source>
</evidence>
<evidence type="ECO:0008006" key="5">
    <source>
        <dbReference type="Google" id="ProtNLM"/>
    </source>
</evidence>
<reference evidence="3 4" key="1">
    <citation type="submission" date="2020-08" db="EMBL/GenBank/DDBJ databases">
        <title>Aphidius gifuensis genome sequencing and assembly.</title>
        <authorList>
            <person name="Du Z."/>
        </authorList>
    </citation>
    <scope>NUCLEOTIDE SEQUENCE [LARGE SCALE GENOMIC DNA]</scope>
    <source>
        <strain evidence="3">YNYX2018</strain>
        <tissue evidence="3">Adults</tissue>
    </source>
</reference>
<dbReference type="OrthoDB" id="7694545at2759"/>